<evidence type="ECO:0000256" key="3">
    <source>
        <dbReference type="ARBA" id="ARBA00022475"/>
    </source>
</evidence>
<dbReference type="InterPro" id="IPR020846">
    <property type="entry name" value="MFS_dom"/>
</dbReference>
<evidence type="ECO:0000256" key="1">
    <source>
        <dbReference type="ARBA" id="ARBA00004651"/>
    </source>
</evidence>
<keyword evidence="3" id="KW-1003">Cell membrane</keyword>
<keyword evidence="10" id="KW-1185">Reference proteome</keyword>
<dbReference type="Pfam" id="PF07690">
    <property type="entry name" value="MFS_1"/>
    <property type="match status" value="1"/>
</dbReference>
<evidence type="ECO:0000313" key="10">
    <source>
        <dbReference type="Proteomes" id="UP000199268"/>
    </source>
</evidence>
<gene>
    <name evidence="9" type="ORF">GA0061074_1139</name>
</gene>
<feature type="transmembrane region" description="Helical" evidence="7">
    <location>
        <begin position="301"/>
        <end position="323"/>
    </location>
</feature>
<dbReference type="CDD" id="cd17329">
    <property type="entry name" value="MFS_MdtH_MDR_like"/>
    <property type="match status" value="1"/>
</dbReference>
<proteinExistence type="predicted"/>
<dbReference type="InterPro" id="IPR050171">
    <property type="entry name" value="MFS_Transporters"/>
</dbReference>
<dbReference type="SUPFAM" id="SSF103473">
    <property type="entry name" value="MFS general substrate transporter"/>
    <property type="match status" value="1"/>
</dbReference>
<feature type="domain" description="Major facilitator superfamily (MFS) profile" evidence="8">
    <location>
        <begin position="207"/>
        <end position="398"/>
    </location>
</feature>
<feature type="transmembrane region" description="Helical" evidence="7">
    <location>
        <begin position="162"/>
        <end position="182"/>
    </location>
</feature>
<dbReference type="STRING" id="1505725.GA0061074_1139"/>
<dbReference type="PROSITE" id="PS50850">
    <property type="entry name" value="MFS"/>
    <property type="match status" value="1"/>
</dbReference>
<dbReference type="InterPro" id="IPR036259">
    <property type="entry name" value="MFS_trans_sf"/>
</dbReference>
<evidence type="ECO:0000313" key="9">
    <source>
        <dbReference type="EMBL" id="SCC07941.1"/>
    </source>
</evidence>
<dbReference type="RefSeq" id="WP_092463456.1">
    <property type="nucleotide sequence ID" value="NZ_BJEE01000003.1"/>
</dbReference>
<reference evidence="10" key="1">
    <citation type="submission" date="2016-08" db="EMBL/GenBank/DDBJ databases">
        <authorList>
            <person name="Varghese N."/>
            <person name="Submissions Spin"/>
        </authorList>
    </citation>
    <scope>NUCLEOTIDE SEQUENCE [LARGE SCALE GENOMIC DNA]</scope>
    <source>
        <strain evidence="10">R-53094</strain>
    </source>
</reference>
<protein>
    <submittedName>
        <fullName evidence="9">Major Facilitator Superfamily protein</fullName>
    </submittedName>
</protein>
<feature type="transmembrane region" description="Helical" evidence="7">
    <location>
        <begin position="100"/>
        <end position="121"/>
    </location>
</feature>
<feature type="transmembrane region" description="Helical" evidence="7">
    <location>
        <begin position="274"/>
        <end position="295"/>
    </location>
</feature>
<dbReference type="GO" id="GO:0005886">
    <property type="term" value="C:plasma membrane"/>
    <property type="evidence" value="ECO:0007669"/>
    <property type="project" value="UniProtKB-SubCell"/>
</dbReference>
<dbReference type="InterPro" id="IPR011701">
    <property type="entry name" value="MFS"/>
</dbReference>
<comment type="subcellular location">
    <subcellularLocation>
        <location evidence="1">Cell membrane</location>
        <topology evidence="1">Multi-pass membrane protein</topology>
    </subcellularLocation>
</comment>
<feature type="transmembrane region" description="Helical" evidence="7">
    <location>
        <begin position="335"/>
        <end position="358"/>
    </location>
</feature>
<keyword evidence="6 7" id="KW-0472">Membrane</keyword>
<dbReference type="Gene3D" id="1.20.1250.20">
    <property type="entry name" value="MFS general substrate transporter like domains"/>
    <property type="match status" value="2"/>
</dbReference>
<feature type="transmembrane region" description="Helical" evidence="7">
    <location>
        <begin position="242"/>
        <end position="262"/>
    </location>
</feature>
<feature type="transmembrane region" description="Helical" evidence="7">
    <location>
        <begin position="75"/>
        <end position="94"/>
    </location>
</feature>
<evidence type="ECO:0000256" key="5">
    <source>
        <dbReference type="ARBA" id="ARBA00022989"/>
    </source>
</evidence>
<dbReference type="Proteomes" id="UP000199268">
    <property type="component" value="Unassembled WGS sequence"/>
</dbReference>
<name>A0A1C4BLY1_9LACO</name>
<keyword evidence="4 7" id="KW-0812">Transmembrane</keyword>
<feature type="transmembrane region" description="Helical" evidence="7">
    <location>
        <begin position="12"/>
        <end position="36"/>
    </location>
</feature>
<dbReference type="EMBL" id="FMAO01000013">
    <property type="protein sequence ID" value="SCC07941.1"/>
    <property type="molecule type" value="Genomic_DNA"/>
</dbReference>
<feature type="transmembrane region" description="Helical" evidence="7">
    <location>
        <begin position="364"/>
        <end position="386"/>
    </location>
</feature>
<keyword evidence="2" id="KW-0813">Transport</keyword>
<organism evidence="9 10">
    <name type="scientific">Weissella bombi</name>
    <dbReference type="NCBI Taxonomy" id="1505725"/>
    <lineage>
        <taxon>Bacteria</taxon>
        <taxon>Bacillati</taxon>
        <taxon>Bacillota</taxon>
        <taxon>Bacilli</taxon>
        <taxon>Lactobacillales</taxon>
        <taxon>Lactobacillaceae</taxon>
        <taxon>Weissella</taxon>
    </lineage>
</organism>
<sequence>MQHVIKGMSLRWLLIASFINSFAFGFIWPLTSVYLYNELYQTLVTIGWVMMANAVGQAIGSLISGRLFDRFKPYMLIQFGVVSMIILQIAFIIWHGWPVYAIILTLVGFFGGWITAAINSYGTQVRSHDGRFVFNMLYFTSNFGMVFSTALVGPIYPFGITWLFILALILYIALFIIVHAKFNFTLDNRTTDKVFTKIKLPKWNLALVYASVLGLVVLWISYAQWQGNLSVYMNSVLKLPLWQYSMLWTINGILIAVIQLGMNALNLSSNHRSMFIQIFLGIVMFGLSFLILPFSHHFGGFALAMIITTIGEATAFPMIPALVNELTPVSLKGRYQGLSAAAPSVGRAVGPLVGGLIIQQQGYSILFFAAAALTFVAFIGLLVSMVTGYRHTVRYDEN</sequence>
<dbReference type="OrthoDB" id="3268460at2"/>
<evidence type="ECO:0000256" key="4">
    <source>
        <dbReference type="ARBA" id="ARBA00022692"/>
    </source>
</evidence>
<evidence type="ECO:0000256" key="6">
    <source>
        <dbReference type="ARBA" id="ARBA00023136"/>
    </source>
</evidence>
<evidence type="ECO:0000256" key="2">
    <source>
        <dbReference type="ARBA" id="ARBA00022448"/>
    </source>
</evidence>
<evidence type="ECO:0000256" key="7">
    <source>
        <dbReference type="SAM" id="Phobius"/>
    </source>
</evidence>
<dbReference type="GO" id="GO:0022857">
    <property type="term" value="F:transmembrane transporter activity"/>
    <property type="evidence" value="ECO:0007669"/>
    <property type="project" value="InterPro"/>
</dbReference>
<feature type="transmembrane region" description="Helical" evidence="7">
    <location>
        <begin position="42"/>
        <end position="63"/>
    </location>
</feature>
<dbReference type="PANTHER" id="PTHR23517">
    <property type="entry name" value="RESISTANCE PROTEIN MDTM, PUTATIVE-RELATED-RELATED"/>
    <property type="match status" value="1"/>
</dbReference>
<feature type="transmembrane region" description="Helical" evidence="7">
    <location>
        <begin position="133"/>
        <end position="156"/>
    </location>
</feature>
<keyword evidence="5 7" id="KW-1133">Transmembrane helix</keyword>
<dbReference type="PANTHER" id="PTHR23517:SF10">
    <property type="entry name" value="MAJOR FACILITATOR SUPERFAMILY (MFS) PROFILE DOMAIN-CONTAINING PROTEIN"/>
    <property type="match status" value="1"/>
</dbReference>
<evidence type="ECO:0000259" key="8">
    <source>
        <dbReference type="PROSITE" id="PS50850"/>
    </source>
</evidence>
<feature type="transmembrane region" description="Helical" evidence="7">
    <location>
        <begin position="203"/>
        <end position="222"/>
    </location>
</feature>
<accession>A0A1C4BLY1</accession>
<dbReference type="AlphaFoldDB" id="A0A1C4BLY1"/>